<proteinExistence type="predicted"/>
<accession>A0A2L0ELU5</accession>
<dbReference type="Proteomes" id="UP000238348">
    <property type="component" value="Chromosome"/>
</dbReference>
<organism evidence="1 2">
    <name type="scientific">Sorangium cellulosum</name>
    <name type="common">Polyangium cellulosum</name>
    <dbReference type="NCBI Taxonomy" id="56"/>
    <lineage>
        <taxon>Bacteria</taxon>
        <taxon>Pseudomonadati</taxon>
        <taxon>Myxococcota</taxon>
        <taxon>Polyangia</taxon>
        <taxon>Polyangiales</taxon>
        <taxon>Polyangiaceae</taxon>
        <taxon>Sorangium</taxon>
    </lineage>
</organism>
<name>A0A2L0ELU5_SORCE</name>
<protein>
    <submittedName>
        <fullName evidence="1">Uncharacterized protein</fullName>
    </submittedName>
</protein>
<dbReference type="RefSeq" id="WP_159396754.1">
    <property type="nucleotide sequence ID" value="NZ_CP012673.1"/>
</dbReference>
<reference evidence="1 2" key="1">
    <citation type="submission" date="2015-09" db="EMBL/GenBank/DDBJ databases">
        <title>Sorangium comparison.</title>
        <authorList>
            <person name="Zaburannyi N."/>
            <person name="Bunk B."/>
            <person name="Overmann J."/>
            <person name="Mueller R."/>
        </authorList>
    </citation>
    <scope>NUCLEOTIDE SEQUENCE [LARGE SCALE GENOMIC DNA]</scope>
    <source>
        <strain evidence="1 2">So ce26</strain>
    </source>
</reference>
<dbReference type="EMBL" id="CP012673">
    <property type="protein sequence ID" value="AUX40273.1"/>
    <property type="molecule type" value="Genomic_DNA"/>
</dbReference>
<evidence type="ECO:0000313" key="1">
    <source>
        <dbReference type="EMBL" id="AUX40273.1"/>
    </source>
</evidence>
<dbReference type="AlphaFoldDB" id="A0A2L0ELU5"/>
<sequence length="81" mass="8264">MKHPVIALAAISPVPTSTIMKSVPAGAPVVVWSRVAAGGTGVCGRPASLPGRSPRRALRRTSGHLARWITSRCPSAAVAAL</sequence>
<evidence type="ECO:0000313" key="2">
    <source>
        <dbReference type="Proteomes" id="UP000238348"/>
    </source>
</evidence>
<gene>
    <name evidence="1" type="ORF">SOCE26_016730</name>
</gene>